<gene>
    <name evidence="1" type="ORF">GCM10023195_88080</name>
</gene>
<dbReference type="SUPFAM" id="SSF52540">
    <property type="entry name" value="P-loop containing nucleoside triphosphate hydrolases"/>
    <property type="match status" value="1"/>
</dbReference>
<reference evidence="2" key="1">
    <citation type="journal article" date="2019" name="Int. J. Syst. Evol. Microbiol.">
        <title>The Global Catalogue of Microorganisms (GCM) 10K type strain sequencing project: providing services to taxonomists for standard genome sequencing and annotation.</title>
        <authorList>
            <consortium name="The Broad Institute Genomics Platform"/>
            <consortium name="The Broad Institute Genome Sequencing Center for Infectious Disease"/>
            <person name="Wu L."/>
            <person name="Ma J."/>
        </authorList>
    </citation>
    <scope>NUCLEOTIDE SEQUENCE [LARGE SCALE GENOMIC DNA]</scope>
    <source>
        <strain evidence="2">JCM 17938</strain>
    </source>
</reference>
<dbReference type="EMBL" id="BAABHJ010000041">
    <property type="protein sequence ID" value="GAA4619474.1"/>
    <property type="molecule type" value="Genomic_DNA"/>
</dbReference>
<evidence type="ECO:0000313" key="1">
    <source>
        <dbReference type="EMBL" id="GAA4619474.1"/>
    </source>
</evidence>
<name>A0ABP8U1G8_9ACTN</name>
<dbReference type="RefSeq" id="WP_345367646.1">
    <property type="nucleotide sequence ID" value="NZ_BAABHJ010000041.1"/>
</dbReference>
<comment type="caution">
    <text evidence="1">The sequence shown here is derived from an EMBL/GenBank/DDBJ whole genome shotgun (WGS) entry which is preliminary data.</text>
</comment>
<evidence type="ECO:0008006" key="3">
    <source>
        <dbReference type="Google" id="ProtNLM"/>
    </source>
</evidence>
<dbReference type="Gene3D" id="3.40.50.300">
    <property type="entry name" value="P-loop containing nucleotide triphosphate hydrolases"/>
    <property type="match status" value="1"/>
</dbReference>
<accession>A0ABP8U1G8</accession>
<organism evidence="1 2">
    <name type="scientific">Actinoallomurus liliacearum</name>
    <dbReference type="NCBI Taxonomy" id="1080073"/>
    <lineage>
        <taxon>Bacteria</taxon>
        <taxon>Bacillati</taxon>
        <taxon>Actinomycetota</taxon>
        <taxon>Actinomycetes</taxon>
        <taxon>Streptosporangiales</taxon>
        <taxon>Thermomonosporaceae</taxon>
        <taxon>Actinoallomurus</taxon>
    </lineage>
</organism>
<dbReference type="Proteomes" id="UP001500212">
    <property type="component" value="Unassembled WGS sequence"/>
</dbReference>
<keyword evidence="2" id="KW-1185">Reference proteome</keyword>
<proteinExistence type="predicted"/>
<protein>
    <recommendedName>
        <fullName evidence="3">ATP-binding protein</fullName>
    </recommendedName>
</protein>
<evidence type="ECO:0000313" key="2">
    <source>
        <dbReference type="Proteomes" id="UP001500212"/>
    </source>
</evidence>
<dbReference type="InterPro" id="IPR027417">
    <property type="entry name" value="P-loop_NTPase"/>
</dbReference>
<sequence>MAMPPGGHARIFGRDRAVLVVREFMERPDQGRKRTTRETPILLFEGPRGSGKTALVDCLGDSLEGNVPYARVDFEAIGSVAGYEVLAALAFELNRKCGDYGRLGFPRFIIGRAVLEEKLDVKDHARAYAQVKARLEQYRNVAALRGLVQRVAPPLQAILGIPQQIPVPDFAGLLVDGLLASGRRGRRLLLGAGQDWYGDQDLGLGRDPIDELIRLNVRFQADNREMVDGLLMAAFLADLRDNFENRKAAKQPFTAAVLLDNADTRDGQQFLLDLARSRQDRVADGRAADPLTFVATSRGLLTTRVARNIRPYARPDNAGRTDRRRRGPAARWWYPIVLPDLDQSQVTTMVTGLGLQAANDRRIAAMVYQFTGGHPGGTSRLLWAIADEPDGPYDVRDLLDRPDPSGTGTVGERLTADLLGHRTQRELDKLLIAAAARHQDDADRLTVPRGLLDSDAETVHTPDLWGGGDPPEPAVLEPVLRRVLLRRLATADGAADWSTVHQRLRVAAQAEKDEAGELYHALALGDVPLVTRRLADRLAGLDGESWLELLDAVVAAPRRTSGGAEPAEEAQALAAWADTEKEPPAVQALAPLVTALWLVTDPLTGVRRRDLHYDVAAGYDAITRFCPRRRQVLRLRAQDHRNEAPLWD</sequence>